<proteinExistence type="predicted"/>
<organism evidence="1">
    <name type="scientific">marine metagenome</name>
    <dbReference type="NCBI Taxonomy" id="408172"/>
    <lineage>
        <taxon>unclassified sequences</taxon>
        <taxon>metagenomes</taxon>
        <taxon>ecological metagenomes</taxon>
    </lineage>
</organism>
<feature type="non-terminal residue" evidence="1">
    <location>
        <position position="1"/>
    </location>
</feature>
<accession>A0A383F7T1</accession>
<evidence type="ECO:0000313" key="1">
    <source>
        <dbReference type="EMBL" id="SVE64713.1"/>
    </source>
</evidence>
<dbReference type="Gene3D" id="3.40.50.1820">
    <property type="entry name" value="alpha/beta hydrolase"/>
    <property type="match status" value="1"/>
</dbReference>
<protein>
    <recommendedName>
        <fullName evidence="2">AB hydrolase-1 domain-containing protein</fullName>
    </recommendedName>
</protein>
<dbReference type="AlphaFoldDB" id="A0A383F7T1"/>
<evidence type="ECO:0008006" key="2">
    <source>
        <dbReference type="Google" id="ProtNLM"/>
    </source>
</evidence>
<dbReference type="EMBL" id="UINC01231952">
    <property type="protein sequence ID" value="SVE64713.1"/>
    <property type="molecule type" value="Genomic_DNA"/>
</dbReference>
<dbReference type="InterPro" id="IPR029058">
    <property type="entry name" value="AB_hydrolase_fold"/>
</dbReference>
<gene>
    <name evidence="1" type="ORF">METZ01_LOCUS517567</name>
</gene>
<dbReference type="SUPFAM" id="SSF53474">
    <property type="entry name" value="alpha/beta-Hydrolases"/>
    <property type="match status" value="1"/>
</dbReference>
<name>A0A383F7T1_9ZZZZ</name>
<sequence>DAATVRARNYGNMSEGVMNDLLAGGSAYSADNLLPKVARPTLVILGNPNRGGVVDWADRPRLQRLLKGSKILEWPEVGHGIHTEAPDRFIATVSDFLRGLS</sequence>
<reference evidence="1" key="1">
    <citation type="submission" date="2018-05" db="EMBL/GenBank/DDBJ databases">
        <authorList>
            <person name="Lanie J.A."/>
            <person name="Ng W.-L."/>
            <person name="Kazmierczak K.M."/>
            <person name="Andrzejewski T.M."/>
            <person name="Davidsen T.M."/>
            <person name="Wayne K.J."/>
            <person name="Tettelin H."/>
            <person name="Glass J.I."/>
            <person name="Rusch D."/>
            <person name="Podicherti R."/>
            <person name="Tsui H.-C.T."/>
            <person name="Winkler M.E."/>
        </authorList>
    </citation>
    <scope>NUCLEOTIDE SEQUENCE</scope>
</reference>